<organism evidence="2 3">
    <name type="scientific">Pleuronectes platessa</name>
    <name type="common">European plaice</name>
    <dbReference type="NCBI Taxonomy" id="8262"/>
    <lineage>
        <taxon>Eukaryota</taxon>
        <taxon>Metazoa</taxon>
        <taxon>Chordata</taxon>
        <taxon>Craniata</taxon>
        <taxon>Vertebrata</taxon>
        <taxon>Euteleostomi</taxon>
        <taxon>Actinopterygii</taxon>
        <taxon>Neopterygii</taxon>
        <taxon>Teleostei</taxon>
        <taxon>Neoteleostei</taxon>
        <taxon>Acanthomorphata</taxon>
        <taxon>Carangaria</taxon>
        <taxon>Pleuronectiformes</taxon>
        <taxon>Pleuronectoidei</taxon>
        <taxon>Pleuronectidae</taxon>
        <taxon>Pleuronectes</taxon>
    </lineage>
</organism>
<comment type="caution">
    <text evidence="2">The sequence shown here is derived from an EMBL/GenBank/DDBJ whole genome shotgun (WGS) entry which is preliminary data.</text>
</comment>
<evidence type="ECO:0000313" key="2">
    <source>
        <dbReference type="EMBL" id="CAB1415609.1"/>
    </source>
</evidence>
<evidence type="ECO:0000256" key="1">
    <source>
        <dbReference type="SAM" id="MobiDB-lite"/>
    </source>
</evidence>
<name>A0A9N7Y8V9_PLEPL</name>
<feature type="region of interest" description="Disordered" evidence="1">
    <location>
        <begin position="45"/>
        <end position="118"/>
    </location>
</feature>
<proteinExistence type="predicted"/>
<feature type="compositionally biased region" description="Polar residues" evidence="1">
    <location>
        <begin position="83"/>
        <end position="109"/>
    </location>
</feature>
<sequence>MKTFDSVPDVKVGNVSATSDRIKWIRICSETSSCESCCEGTSWARERKKKKTPKRGRRNRNRLNKTEPVIQEAPEAREEPILQPQTFHTVPTTVGTSPASGTTDTTESAATPDAALKL</sequence>
<accession>A0A9N7Y8V9</accession>
<dbReference type="Proteomes" id="UP001153269">
    <property type="component" value="Unassembled WGS sequence"/>
</dbReference>
<evidence type="ECO:0000313" key="3">
    <source>
        <dbReference type="Proteomes" id="UP001153269"/>
    </source>
</evidence>
<protein>
    <submittedName>
        <fullName evidence="2">Uncharacterized protein</fullName>
    </submittedName>
</protein>
<feature type="compositionally biased region" description="Basic residues" evidence="1">
    <location>
        <begin position="46"/>
        <end position="63"/>
    </location>
</feature>
<keyword evidence="3" id="KW-1185">Reference proteome</keyword>
<dbReference type="EMBL" id="CADEAL010000165">
    <property type="protein sequence ID" value="CAB1415609.1"/>
    <property type="molecule type" value="Genomic_DNA"/>
</dbReference>
<dbReference type="AlphaFoldDB" id="A0A9N7Y8V9"/>
<gene>
    <name evidence="2" type="ORF">PLEPLA_LOCUS3326</name>
</gene>
<reference evidence="2" key="1">
    <citation type="submission" date="2020-03" db="EMBL/GenBank/DDBJ databases">
        <authorList>
            <person name="Weist P."/>
        </authorList>
    </citation>
    <scope>NUCLEOTIDE SEQUENCE</scope>
</reference>